<proteinExistence type="predicted"/>
<feature type="non-terminal residue" evidence="1">
    <location>
        <position position="1"/>
    </location>
</feature>
<gene>
    <name evidence="1" type="ORF">g.63845</name>
</gene>
<feature type="non-terminal residue" evidence="1">
    <location>
        <position position="114"/>
    </location>
</feature>
<reference evidence="1" key="1">
    <citation type="journal article" date="2016" name="Gigascience">
        <title>De novo construction of an expanded transcriptome assembly for the western tarnished plant bug, Lygus hesperus.</title>
        <authorList>
            <person name="Tassone E.E."/>
            <person name="Geib S.M."/>
            <person name="Hall B."/>
            <person name="Fabrick J.A."/>
            <person name="Brent C.S."/>
            <person name="Hull J.J."/>
        </authorList>
    </citation>
    <scope>NUCLEOTIDE SEQUENCE</scope>
</reference>
<evidence type="ECO:0000313" key="1">
    <source>
        <dbReference type="EMBL" id="JAQ06156.1"/>
    </source>
</evidence>
<dbReference type="AlphaFoldDB" id="A0A146LGP5"/>
<name>A0A146LGP5_LYGHE</name>
<accession>A0A146LGP5</accession>
<sequence length="114" mass="12688">RDLYRLRLGDASGRVSWQGKESGLNLIGIFDGPLSGLRSRSRSFSFLLSPRIAQHVPLLPAHMELLENTNSVNFKGLVYVDRPRRKPCCRGATWFAKSNFGGKVTLERVSSVIG</sequence>
<protein>
    <submittedName>
        <fullName evidence="1">Uncharacterized protein</fullName>
    </submittedName>
</protein>
<dbReference type="EMBL" id="GDHC01012473">
    <property type="protein sequence ID" value="JAQ06156.1"/>
    <property type="molecule type" value="Transcribed_RNA"/>
</dbReference>
<organism evidence="1">
    <name type="scientific">Lygus hesperus</name>
    <name type="common">Western plant bug</name>
    <dbReference type="NCBI Taxonomy" id="30085"/>
    <lineage>
        <taxon>Eukaryota</taxon>
        <taxon>Metazoa</taxon>
        <taxon>Ecdysozoa</taxon>
        <taxon>Arthropoda</taxon>
        <taxon>Hexapoda</taxon>
        <taxon>Insecta</taxon>
        <taxon>Pterygota</taxon>
        <taxon>Neoptera</taxon>
        <taxon>Paraneoptera</taxon>
        <taxon>Hemiptera</taxon>
        <taxon>Heteroptera</taxon>
        <taxon>Panheteroptera</taxon>
        <taxon>Cimicomorpha</taxon>
        <taxon>Miridae</taxon>
        <taxon>Mirini</taxon>
        <taxon>Lygus</taxon>
    </lineage>
</organism>